<dbReference type="OrthoDB" id="9797575at2"/>
<evidence type="ECO:0000313" key="2">
    <source>
        <dbReference type="Proteomes" id="UP000033202"/>
    </source>
</evidence>
<keyword evidence="2" id="KW-1185">Reference proteome</keyword>
<dbReference type="Proteomes" id="UP000033202">
    <property type="component" value="Unassembled WGS sequence"/>
</dbReference>
<dbReference type="SUPFAM" id="SSF102829">
    <property type="entry name" value="Cell division protein ZapA-like"/>
    <property type="match status" value="1"/>
</dbReference>
<sequence length="107" mass="11399">MAEVSIEVGGRRYEVACRDGEEPQLRRVAMLVDQKAEQARAAVGNANESRLLLLAALLLADELNDLRQGTRAPLPPDTDLALADAVEQLAARVETLAAHLEDGGPSA</sequence>
<dbReference type="EMBL" id="BBWU01000023">
    <property type="protein sequence ID" value="GAO38979.1"/>
    <property type="molecule type" value="Genomic_DNA"/>
</dbReference>
<proteinExistence type="predicted"/>
<dbReference type="Gene3D" id="3.30.160.880">
    <property type="entry name" value="Cell division protein ZapA protomer, N-terminal domain"/>
    <property type="match status" value="1"/>
</dbReference>
<gene>
    <name evidence="1" type="ORF">SCH01S_23_00190</name>
</gene>
<dbReference type="InterPro" id="IPR036192">
    <property type="entry name" value="Cell_div_ZapA-like_sf"/>
</dbReference>
<organism evidence="1 2">
    <name type="scientific">Sphingomonas changbaiensis NBRC 104936</name>
    <dbReference type="NCBI Taxonomy" id="1219043"/>
    <lineage>
        <taxon>Bacteria</taxon>
        <taxon>Pseudomonadati</taxon>
        <taxon>Pseudomonadota</taxon>
        <taxon>Alphaproteobacteria</taxon>
        <taxon>Sphingomonadales</taxon>
        <taxon>Sphingomonadaceae</taxon>
        <taxon>Sphingomonas</taxon>
    </lineage>
</organism>
<dbReference type="InterPro" id="IPR042233">
    <property type="entry name" value="Cell_div_ZapA_N"/>
</dbReference>
<dbReference type="RefSeq" id="WP_046347823.1">
    <property type="nucleotide sequence ID" value="NZ_BBWU01000023.1"/>
</dbReference>
<dbReference type="Pfam" id="PF05164">
    <property type="entry name" value="ZapA"/>
    <property type="match status" value="1"/>
</dbReference>
<comment type="caution">
    <text evidence="1">The sequence shown here is derived from an EMBL/GenBank/DDBJ whole genome shotgun (WGS) entry which is preliminary data.</text>
</comment>
<evidence type="ECO:0008006" key="3">
    <source>
        <dbReference type="Google" id="ProtNLM"/>
    </source>
</evidence>
<name>A0A0E9MN71_9SPHN</name>
<evidence type="ECO:0000313" key="1">
    <source>
        <dbReference type="EMBL" id="GAO38979.1"/>
    </source>
</evidence>
<dbReference type="AlphaFoldDB" id="A0A0E9MN71"/>
<reference evidence="1 2" key="1">
    <citation type="submission" date="2015-04" db="EMBL/GenBank/DDBJ databases">
        <title>Whole genome shotgun sequence of Sphingomonas changbaiensis NBRC 104936.</title>
        <authorList>
            <person name="Katano-Makiyama Y."/>
            <person name="Hosoyama A."/>
            <person name="Hashimoto M."/>
            <person name="Noguchi M."/>
            <person name="Tsuchikane K."/>
            <person name="Ohji S."/>
            <person name="Yamazoe A."/>
            <person name="Ichikawa N."/>
            <person name="Kimura A."/>
            <person name="Fujita N."/>
        </authorList>
    </citation>
    <scope>NUCLEOTIDE SEQUENCE [LARGE SCALE GENOMIC DNA]</scope>
    <source>
        <strain evidence="1 2">NBRC 104936</strain>
    </source>
</reference>
<protein>
    <recommendedName>
        <fullName evidence="3">Cell division protein ZapA</fullName>
    </recommendedName>
</protein>
<accession>A0A0E9MN71</accession>
<dbReference type="InterPro" id="IPR007838">
    <property type="entry name" value="Cell_div_ZapA-like"/>
</dbReference>
<dbReference type="STRING" id="1219043.SCH01S_23_00190"/>